<name>A0A811NIV6_9POAL</name>
<comment type="similarity">
    <text evidence="1">Belongs to the disease resistance NB-LRR family.</text>
</comment>
<dbReference type="Pfam" id="PF23559">
    <property type="entry name" value="WHD_DRP"/>
    <property type="match status" value="1"/>
</dbReference>
<keyword evidence="2" id="KW-0433">Leucine-rich repeat</keyword>
<dbReference type="InterPro" id="IPR002182">
    <property type="entry name" value="NB-ARC"/>
</dbReference>
<sequence length="830" mass="94814">VIGSLRNRLREITPMHMSPEIRIQQVQQCISIALKCLEPESNKRPTSLDIVQSLNAVEPKCTSPGNLPSVIEKDMRNQNLHSQVNMNIFNIPKTISAVNGLNECANLFQWVTIAISSLKSQSNETQKERLQRDVCQLHSDLQCLTDTLLGMYNLIDRAEWRIHDHYVAELLSRLKHAVYDAEDLLDEFRWYEKKVSVQGNAISVEPVIKFFQSVTQGCFNKVIAIQKRLNNLSKQLEKQGLLPAIPKFDKSSRPETSFFSIEAKMIGRDEEKKKLIMLLGVPTNKSSGPSGCKRKRRVSSSTSNQVCATIDSNEATIVSVRVLPIVGIGGVGKTTLAYDICNNSKVKGHFDLIIWICVSDDFDVKRFTKEAIEQTSGKVLENGNLNSLQLALANSVNKKRFLTVLDDMWNENEQHWKHFCAPFKNALQGSMMLVTTRSPKVADVVRTMDPFPLEGLKDDVFRKFFKFCVFGPNSSNIDPQLEQIGEKILKLRGSPLAAKTLGRLLGMSLELAHWDRSLKSQLWELQQKETDILPALRLSYMYLPLYLKRCFSFCAVYPKDYIFKKEDLVEIWVAEGLVEHHPNISLHHTGGQYFEELAHLSFFQKYPRSHKKYVIHDLMHDMAQLVSKDECFIVKEKNDLPKIPQNVRHLSVLKGGDVQCSDLLKHDMAQHRKLLTLFCHLSLKSETDNTVMEKWCNELLCMRVMVCSIAKWGLPGSISNMKLLRYLQILHSSLCKSLPSEFCCLYNMQIFYAVTWQIDDIPSGFGMLINLQKFESRTCRFHHRHIHSVDVRESASATDKGQRGQFRIVDYNGESLPSCTHPQNLEQIHS</sequence>
<organism evidence="10 11">
    <name type="scientific">Miscanthus lutarioriparius</name>
    <dbReference type="NCBI Taxonomy" id="422564"/>
    <lineage>
        <taxon>Eukaryota</taxon>
        <taxon>Viridiplantae</taxon>
        <taxon>Streptophyta</taxon>
        <taxon>Embryophyta</taxon>
        <taxon>Tracheophyta</taxon>
        <taxon>Spermatophyta</taxon>
        <taxon>Magnoliopsida</taxon>
        <taxon>Liliopsida</taxon>
        <taxon>Poales</taxon>
        <taxon>Poaceae</taxon>
        <taxon>PACMAD clade</taxon>
        <taxon>Panicoideae</taxon>
        <taxon>Andropogonodae</taxon>
        <taxon>Andropogoneae</taxon>
        <taxon>Saccharinae</taxon>
        <taxon>Miscanthus</taxon>
    </lineage>
</organism>
<reference evidence="10" key="1">
    <citation type="submission" date="2020-10" db="EMBL/GenBank/DDBJ databases">
        <authorList>
            <person name="Han B."/>
            <person name="Lu T."/>
            <person name="Zhao Q."/>
            <person name="Huang X."/>
            <person name="Zhao Y."/>
        </authorList>
    </citation>
    <scope>NUCLEOTIDE SEQUENCE</scope>
</reference>
<dbReference type="InterPro" id="IPR032675">
    <property type="entry name" value="LRR_dom_sf"/>
</dbReference>
<feature type="domain" description="Disease resistance N-terminal" evidence="8">
    <location>
        <begin position="132"/>
        <end position="196"/>
    </location>
</feature>
<comment type="caution">
    <text evidence="10">The sequence shown here is derived from an EMBL/GenBank/DDBJ whole genome shotgun (WGS) entry which is preliminary data.</text>
</comment>
<evidence type="ECO:0000259" key="7">
    <source>
        <dbReference type="Pfam" id="PF00931"/>
    </source>
</evidence>
<dbReference type="GO" id="GO:0042742">
    <property type="term" value="P:defense response to bacterium"/>
    <property type="evidence" value="ECO:0007669"/>
    <property type="project" value="UniProtKB-ARBA"/>
</dbReference>
<evidence type="ECO:0000259" key="9">
    <source>
        <dbReference type="Pfam" id="PF23559"/>
    </source>
</evidence>
<dbReference type="GO" id="GO:0043531">
    <property type="term" value="F:ADP binding"/>
    <property type="evidence" value="ECO:0007669"/>
    <property type="project" value="InterPro"/>
</dbReference>
<dbReference type="SUPFAM" id="SSF52058">
    <property type="entry name" value="L domain-like"/>
    <property type="match status" value="1"/>
</dbReference>
<dbReference type="Gene3D" id="3.80.10.10">
    <property type="entry name" value="Ribonuclease Inhibitor"/>
    <property type="match status" value="1"/>
</dbReference>
<dbReference type="InterPro" id="IPR027417">
    <property type="entry name" value="P-loop_NTPase"/>
</dbReference>
<dbReference type="FunFam" id="1.10.10.10:FF:000322">
    <property type="entry name" value="Probable disease resistance protein At1g63360"/>
    <property type="match status" value="1"/>
</dbReference>
<keyword evidence="5" id="KW-0611">Plant defense</keyword>
<evidence type="ECO:0000256" key="1">
    <source>
        <dbReference type="ARBA" id="ARBA00008894"/>
    </source>
</evidence>
<dbReference type="InterPro" id="IPR036388">
    <property type="entry name" value="WH-like_DNA-bd_sf"/>
</dbReference>
<dbReference type="SUPFAM" id="SSF52540">
    <property type="entry name" value="P-loop containing nucleoside triphosphate hydrolases"/>
    <property type="match status" value="1"/>
</dbReference>
<protein>
    <submittedName>
        <fullName evidence="10">Uncharacterized protein</fullName>
    </submittedName>
</protein>
<evidence type="ECO:0000256" key="2">
    <source>
        <dbReference type="ARBA" id="ARBA00022614"/>
    </source>
</evidence>
<evidence type="ECO:0000313" key="11">
    <source>
        <dbReference type="Proteomes" id="UP000604825"/>
    </source>
</evidence>
<dbReference type="Gene3D" id="1.20.5.4130">
    <property type="match status" value="1"/>
</dbReference>
<dbReference type="Gene3D" id="1.10.10.10">
    <property type="entry name" value="Winged helix-like DNA-binding domain superfamily/Winged helix DNA-binding domain"/>
    <property type="match status" value="1"/>
</dbReference>
<keyword evidence="6" id="KW-0067">ATP-binding</keyword>
<dbReference type="Pfam" id="PF00931">
    <property type="entry name" value="NB-ARC"/>
    <property type="match status" value="1"/>
</dbReference>
<evidence type="ECO:0000313" key="10">
    <source>
        <dbReference type="EMBL" id="CAD6221586.1"/>
    </source>
</evidence>
<keyword evidence="4" id="KW-0547">Nucleotide-binding</keyword>
<dbReference type="Gene3D" id="3.40.50.300">
    <property type="entry name" value="P-loop containing nucleotide triphosphate hydrolases"/>
    <property type="match status" value="1"/>
</dbReference>
<feature type="domain" description="Disease resistance protein winged helix" evidence="9">
    <location>
        <begin position="556"/>
        <end position="623"/>
    </location>
</feature>
<evidence type="ECO:0000259" key="8">
    <source>
        <dbReference type="Pfam" id="PF18052"/>
    </source>
</evidence>
<dbReference type="EMBL" id="CAJGYO010000003">
    <property type="protein sequence ID" value="CAD6221586.1"/>
    <property type="molecule type" value="Genomic_DNA"/>
</dbReference>
<gene>
    <name evidence="10" type="ORF">NCGR_LOCUS14838</name>
</gene>
<dbReference type="AlphaFoldDB" id="A0A811NIV6"/>
<dbReference type="OrthoDB" id="686736at2759"/>
<dbReference type="InterPro" id="IPR058922">
    <property type="entry name" value="WHD_DRP"/>
</dbReference>
<feature type="non-terminal residue" evidence="10">
    <location>
        <position position="1"/>
    </location>
</feature>
<feature type="domain" description="NB-ARC" evidence="7">
    <location>
        <begin position="320"/>
        <end position="470"/>
    </location>
</feature>
<accession>A0A811NIV6</accession>
<dbReference type="GO" id="GO:0009626">
    <property type="term" value="P:plant-type hypersensitive response"/>
    <property type="evidence" value="ECO:0007669"/>
    <property type="project" value="UniProtKB-ARBA"/>
</dbReference>
<dbReference type="GO" id="GO:0005524">
    <property type="term" value="F:ATP binding"/>
    <property type="evidence" value="ECO:0007669"/>
    <property type="project" value="UniProtKB-KW"/>
</dbReference>
<evidence type="ECO:0000256" key="4">
    <source>
        <dbReference type="ARBA" id="ARBA00022741"/>
    </source>
</evidence>
<dbReference type="Proteomes" id="UP000604825">
    <property type="component" value="Unassembled WGS sequence"/>
</dbReference>
<dbReference type="PRINTS" id="PR00364">
    <property type="entry name" value="DISEASERSIST"/>
</dbReference>
<evidence type="ECO:0000256" key="3">
    <source>
        <dbReference type="ARBA" id="ARBA00022737"/>
    </source>
</evidence>
<dbReference type="FunFam" id="3.40.50.300:FF:001091">
    <property type="entry name" value="Probable disease resistance protein At1g61300"/>
    <property type="match status" value="1"/>
</dbReference>
<evidence type="ECO:0000256" key="5">
    <source>
        <dbReference type="ARBA" id="ARBA00022821"/>
    </source>
</evidence>
<dbReference type="PANTHER" id="PTHR36766:SF40">
    <property type="entry name" value="DISEASE RESISTANCE PROTEIN RGA3"/>
    <property type="match status" value="1"/>
</dbReference>
<dbReference type="GO" id="GO:0002758">
    <property type="term" value="P:innate immune response-activating signaling pathway"/>
    <property type="evidence" value="ECO:0007669"/>
    <property type="project" value="UniProtKB-ARBA"/>
</dbReference>
<keyword evidence="3" id="KW-0677">Repeat</keyword>
<dbReference type="InterPro" id="IPR041118">
    <property type="entry name" value="Rx_N"/>
</dbReference>
<proteinExistence type="inferred from homology"/>
<keyword evidence="11" id="KW-1185">Reference proteome</keyword>
<dbReference type="PANTHER" id="PTHR36766">
    <property type="entry name" value="PLANT BROAD-SPECTRUM MILDEW RESISTANCE PROTEIN RPW8"/>
    <property type="match status" value="1"/>
</dbReference>
<evidence type="ECO:0000256" key="6">
    <source>
        <dbReference type="ARBA" id="ARBA00022840"/>
    </source>
</evidence>
<dbReference type="Pfam" id="PF18052">
    <property type="entry name" value="Rx_N"/>
    <property type="match status" value="1"/>
</dbReference>